<reference evidence="3" key="1">
    <citation type="journal article" date="2019" name="Int. J. Syst. Evol. Microbiol.">
        <title>The Global Catalogue of Microorganisms (GCM) 10K type strain sequencing project: providing services to taxonomists for standard genome sequencing and annotation.</title>
        <authorList>
            <consortium name="The Broad Institute Genomics Platform"/>
            <consortium name="The Broad Institute Genome Sequencing Center for Infectious Disease"/>
            <person name="Wu L."/>
            <person name="Ma J."/>
        </authorList>
    </citation>
    <scope>NUCLEOTIDE SEQUENCE [LARGE SCALE GENOMIC DNA]</scope>
    <source>
        <strain evidence="3">CCUG 62114</strain>
    </source>
</reference>
<dbReference type="EMBL" id="JBHTJM010000005">
    <property type="protein sequence ID" value="MFD0963178.1"/>
    <property type="molecule type" value="Genomic_DNA"/>
</dbReference>
<dbReference type="Pfam" id="PF05099">
    <property type="entry name" value="TerB"/>
    <property type="match status" value="1"/>
</dbReference>
<protein>
    <submittedName>
        <fullName evidence="2">TerB family tellurite resistance protein</fullName>
    </submittedName>
</protein>
<evidence type="ECO:0000259" key="1">
    <source>
        <dbReference type="Pfam" id="PF05099"/>
    </source>
</evidence>
<sequence length="122" mass="14145">MISEHRLYQTFGELLYLVAMADGVVTKNEIDKLDEILKDHPASENIKWSFNYEMQSNNSIDNLYKKIIETYSDNGPDEAYDFFINALRQLAAADGNLDKKEEILINQFSSDLINRFSKDLEK</sequence>
<dbReference type="RefSeq" id="WP_377713620.1">
    <property type="nucleotide sequence ID" value="NZ_JBHTJM010000005.1"/>
</dbReference>
<dbReference type="Gene3D" id="1.10.3680.10">
    <property type="entry name" value="TerB-like"/>
    <property type="match status" value="1"/>
</dbReference>
<keyword evidence="3" id="KW-1185">Reference proteome</keyword>
<organism evidence="2 3">
    <name type="scientific">Pseudofulvibacter geojedonensis</name>
    <dbReference type="NCBI Taxonomy" id="1123758"/>
    <lineage>
        <taxon>Bacteria</taxon>
        <taxon>Pseudomonadati</taxon>
        <taxon>Bacteroidota</taxon>
        <taxon>Flavobacteriia</taxon>
        <taxon>Flavobacteriales</taxon>
        <taxon>Flavobacteriaceae</taxon>
        <taxon>Pseudofulvibacter</taxon>
    </lineage>
</organism>
<evidence type="ECO:0000313" key="3">
    <source>
        <dbReference type="Proteomes" id="UP001596997"/>
    </source>
</evidence>
<comment type="caution">
    <text evidence="2">The sequence shown here is derived from an EMBL/GenBank/DDBJ whole genome shotgun (WGS) entry which is preliminary data.</text>
</comment>
<proteinExistence type="predicted"/>
<evidence type="ECO:0000313" key="2">
    <source>
        <dbReference type="EMBL" id="MFD0963178.1"/>
    </source>
</evidence>
<dbReference type="InterPro" id="IPR029024">
    <property type="entry name" value="TerB-like"/>
</dbReference>
<name>A0ABW3I074_9FLAO</name>
<dbReference type="SUPFAM" id="SSF158682">
    <property type="entry name" value="TerB-like"/>
    <property type="match status" value="1"/>
</dbReference>
<feature type="domain" description="Co-chaperone DjlA N-terminal" evidence="1">
    <location>
        <begin position="14"/>
        <end position="108"/>
    </location>
</feature>
<dbReference type="InterPro" id="IPR007791">
    <property type="entry name" value="DjlA_N"/>
</dbReference>
<gene>
    <name evidence="2" type="ORF">ACFQ1O_04060</name>
</gene>
<accession>A0ABW3I074</accession>
<dbReference type="Proteomes" id="UP001596997">
    <property type="component" value="Unassembled WGS sequence"/>
</dbReference>